<organism evidence="1 2">
    <name type="scientific">Chloroflexus islandicus</name>
    <dbReference type="NCBI Taxonomy" id="1707952"/>
    <lineage>
        <taxon>Bacteria</taxon>
        <taxon>Bacillati</taxon>
        <taxon>Chloroflexota</taxon>
        <taxon>Chloroflexia</taxon>
        <taxon>Chloroflexales</taxon>
        <taxon>Chloroflexineae</taxon>
        <taxon>Chloroflexaceae</taxon>
        <taxon>Chloroflexus</taxon>
    </lineage>
</organism>
<dbReference type="Proteomes" id="UP000078287">
    <property type="component" value="Unassembled WGS sequence"/>
</dbReference>
<dbReference type="AlphaFoldDB" id="A0A178M127"/>
<proteinExistence type="predicted"/>
<reference evidence="1 2" key="1">
    <citation type="submission" date="2016-04" db="EMBL/GenBank/DDBJ databases">
        <title>Chloroflexus islandicus sp. nov., a thermophilic filamentous anoxygenic phototrophic bacterium from geyser Strokkur (Iceland).</title>
        <authorList>
            <person name="Gaisin V.A."/>
            <person name="Kalashnikov A.M."/>
            <person name="Sukhacheva M.V."/>
            <person name="Grouzdev D.S."/>
            <person name="Ivanov T.M."/>
            <person name="Kuznetsov B."/>
            <person name="Gorlenko V.M."/>
        </authorList>
    </citation>
    <scope>NUCLEOTIDE SEQUENCE [LARGE SCALE GENOMIC DNA]</scope>
    <source>
        <strain evidence="2">isl-2</strain>
    </source>
</reference>
<protein>
    <submittedName>
        <fullName evidence="1">Uncharacterized protein</fullName>
    </submittedName>
</protein>
<evidence type="ECO:0000313" key="1">
    <source>
        <dbReference type="EMBL" id="OAN41254.1"/>
    </source>
</evidence>
<name>A0A178M127_9CHLR</name>
<keyword evidence="2" id="KW-1185">Reference proteome</keyword>
<gene>
    <name evidence="1" type="ORF">A6A03_19080</name>
</gene>
<dbReference type="EMBL" id="LWQS01000088">
    <property type="protein sequence ID" value="OAN41254.1"/>
    <property type="molecule type" value="Genomic_DNA"/>
</dbReference>
<comment type="caution">
    <text evidence="1">The sequence shown here is derived from an EMBL/GenBank/DDBJ whole genome shotgun (WGS) entry which is preliminary data.</text>
</comment>
<evidence type="ECO:0000313" key="2">
    <source>
        <dbReference type="Proteomes" id="UP000078287"/>
    </source>
</evidence>
<sequence>MIAEIELENFVHPSQKFLSGAWIISPKTPQFYQYRYAVFVLPELYHDDQEITQAVANWNKNRGFQAIATFLNESGIGVIVAGAIGSPENIDQLSWQNYLYANEQLTPSDHLFARWPERGRSARGNIWHEDIKNRFSHASEAQLTALTLRQAFYYSYLKQHLHKSLADPYDVDLFIAGFRGTVLPVEVKEKSPTERGDFGLDAGRILMMLRLCLATQSNGMYVIRQVHADEQRSFVGWRYTLLSDIVMGCSWNLQAGGRGMLGGMTQTVMLSGELFKPFHPDLLTEDWLQRYGNLTNSVRELAGVFAKQLSAFLP</sequence>
<accession>A0A178M127</accession>